<keyword evidence="1" id="KW-0472">Membrane</keyword>
<evidence type="ECO:0000256" key="1">
    <source>
        <dbReference type="SAM" id="Phobius"/>
    </source>
</evidence>
<protein>
    <submittedName>
        <fullName evidence="2">Uncharacterized protein</fullName>
    </submittedName>
</protein>
<proteinExistence type="predicted"/>
<keyword evidence="1" id="KW-1133">Transmembrane helix</keyword>
<dbReference type="Proteomes" id="UP000070516">
    <property type="component" value="Chromosome"/>
</dbReference>
<dbReference type="KEGG" id="pazo:AYR47_18360"/>
<accession>A0A127I051</accession>
<evidence type="ECO:0000313" key="2">
    <source>
        <dbReference type="EMBL" id="AMN80149.1"/>
    </source>
</evidence>
<sequence length="60" mass="6624">MGMFSQVVVGLASLKKEMKPVFVLIIPYWTFTFLSSITLLGGSTPMTFLHNATVFLSVLL</sequence>
<dbReference type="AlphaFoldDB" id="A0A127I051"/>
<evidence type="ECO:0000313" key="3">
    <source>
        <dbReference type="Proteomes" id="UP000070516"/>
    </source>
</evidence>
<reference evidence="2 3" key="1">
    <citation type="submission" date="2016-02" db="EMBL/GenBank/DDBJ databases">
        <title>Complete genome sequence of Pseudomonas azotoformans S4.</title>
        <authorList>
            <person name="Fang Y."/>
            <person name="Wu L."/>
            <person name="Feng G."/>
        </authorList>
    </citation>
    <scope>NUCLEOTIDE SEQUENCE [LARGE SCALE GENOMIC DNA]</scope>
    <source>
        <strain evidence="2 3">S4</strain>
    </source>
</reference>
<dbReference type="EMBL" id="CP014546">
    <property type="protein sequence ID" value="AMN80149.1"/>
    <property type="molecule type" value="Genomic_DNA"/>
</dbReference>
<organism evidence="2 3">
    <name type="scientific">Pseudomonas azotoformans</name>
    <dbReference type="NCBI Taxonomy" id="47878"/>
    <lineage>
        <taxon>Bacteria</taxon>
        <taxon>Pseudomonadati</taxon>
        <taxon>Pseudomonadota</taxon>
        <taxon>Gammaproteobacteria</taxon>
        <taxon>Pseudomonadales</taxon>
        <taxon>Pseudomonadaceae</taxon>
        <taxon>Pseudomonas</taxon>
    </lineage>
</organism>
<keyword evidence="1" id="KW-0812">Transmembrane</keyword>
<dbReference type="RefSeq" id="WP_061436205.1">
    <property type="nucleotide sequence ID" value="NZ_CP014546.1"/>
</dbReference>
<gene>
    <name evidence="2" type="ORF">AYR47_18360</name>
</gene>
<feature type="transmembrane region" description="Helical" evidence="1">
    <location>
        <begin position="21"/>
        <end position="41"/>
    </location>
</feature>
<name>A0A127I051_PSEAZ</name>